<organism evidence="7 8">
    <name type="scientific">Nocardioides glacieisoli</name>
    <dbReference type="NCBI Taxonomy" id="1168730"/>
    <lineage>
        <taxon>Bacteria</taxon>
        <taxon>Bacillati</taxon>
        <taxon>Actinomycetota</taxon>
        <taxon>Actinomycetes</taxon>
        <taxon>Propionibacteriales</taxon>
        <taxon>Nocardioidaceae</taxon>
        <taxon>Nocardioides</taxon>
    </lineage>
</organism>
<name>A0A4Q2RN01_9ACTN</name>
<feature type="binding site" evidence="5">
    <location>
        <position position="463"/>
    </location>
    <ligand>
        <name>Fe cation</name>
        <dbReference type="ChEBI" id="CHEBI:24875"/>
        <note>catalytic</note>
    </ligand>
</feature>
<evidence type="ECO:0000256" key="5">
    <source>
        <dbReference type="PIRSR" id="PIRSR604294-1"/>
    </source>
</evidence>
<evidence type="ECO:0000313" key="8">
    <source>
        <dbReference type="Proteomes" id="UP000291838"/>
    </source>
</evidence>
<evidence type="ECO:0000256" key="6">
    <source>
        <dbReference type="RuleBase" id="RU364048"/>
    </source>
</evidence>
<keyword evidence="8" id="KW-1185">Reference proteome</keyword>
<protein>
    <recommendedName>
        <fullName evidence="6">Dioxygenase</fullName>
        <ecNumber evidence="6">1.13.11.-</ecNumber>
    </recommendedName>
</protein>
<dbReference type="InterPro" id="IPR004294">
    <property type="entry name" value="Carotenoid_Oase"/>
</dbReference>
<dbReference type="GO" id="GO:0016121">
    <property type="term" value="P:carotene catabolic process"/>
    <property type="evidence" value="ECO:0007669"/>
    <property type="project" value="TreeGrafter"/>
</dbReference>
<accession>A0A4Q2RN01</accession>
<evidence type="ECO:0000256" key="4">
    <source>
        <dbReference type="ARBA" id="ARBA00023004"/>
    </source>
</evidence>
<sequence length="471" mass="51577">MPNRYLTDNFAPVHTELTAFDLPVTGKLPEHLDGRYLRNGPNPAADPGSQHHWFLGQGMVHGVRIADGRAEWYRNRWVKPEGEDHAPNTNVVQHAGKTLAIVESGPTPYELTFELDTVGRCDFGGTLDFGGSQGYTAHPHADPVTGDLHAISYNWVRGTTVDYTVVGVDGTVVKHVEIETGGMPMIHDCALTEKYVVVYDLPVTFDMGMVTDGVPRLARLTPGQQRDALGGNPMPEWIVDAVARGESVTNPAAPLPYSWDPDHVARIGLVPRDGDGSDVRWFEIDPCYVFHTLNAFESGTPGSPEVVLDVVRHPRMFATDYTGPHEGLASLVRFTLDLASGKAREHRFDEHAQEFPRYDERLTGKPHRFGYTVGMVGPGFGDTVLKHDVVAGTTQSRRLGAGREAGEFCFVPDPASDVEDHGVLMGYVHDRATDRSDLVLLDAQTLEDVAAVHLPGRVPTGFHGNWAPRDG</sequence>
<feature type="binding site" evidence="5">
    <location>
        <position position="187"/>
    </location>
    <ligand>
        <name>Fe cation</name>
        <dbReference type="ChEBI" id="CHEBI:24875"/>
        <note>catalytic</note>
    </ligand>
</feature>
<dbReference type="OrthoDB" id="6636843at2"/>
<dbReference type="EC" id="1.13.11.-" evidence="6"/>
<keyword evidence="6" id="KW-0223">Dioxygenase</keyword>
<dbReference type="PANTHER" id="PTHR10543">
    <property type="entry name" value="BETA-CAROTENE DIOXYGENASE"/>
    <property type="match status" value="1"/>
</dbReference>
<comment type="similarity">
    <text evidence="1 6">Belongs to the carotenoid oxygenase family.</text>
</comment>
<feature type="binding site" evidence="5">
    <location>
        <position position="291"/>
    </location>
    <ligand>
        <name>Fe cation</name>
        <dbReference type="ChEBI" id="CHEBI:24875"/>
        <note>catalytic</note>
    </ligand>
</feature>
<dbReference type="Pfam" id="PF03055">
    <property type="entry name" value="RPE65"/>
    <property type="match status" value="1"/>
</dbReference>
<dbReference type="PANTHER" id="PTHR10543:SF89">
    <property type="entry name" value="CAROTENOID 9,10(9',10')-CLEAVAGE DIOXYGENASE 1"/>
    <property type="match status" value="1"/>
</dbReference>
<feature type="binding site" evidence="5">
    <location>
        <position position="138"/>
    </location>
    <ligand>
        <name>Fe cation</name>
        <dbReference type="ChEBI" id="CHEBI:24875"/>
        <note>catalytic</note>
    </ligand>
</feature>
<keyword evidence="3 6" id="KW-0560">Oxidoreductase</keyword>
<dbReference type="RefSeq" id="WP_129475954.1">
    <property type="nucleotide sequence ID" value="NZ_SDWS01000005.1"/>
</dbReference>
<evidence type="ECO:0000256" key="3">
    <source>
        <dbReference type="ARBA" id="ARBA00023002"/>
    </source>
</evidence>
<dbReference type="Proteomes" id="UP000291838">
    <property type="component" value="Unassembled WGS sequence"/>
</dbReference>
<dbReference type="GO" id="GO:0010436">
    <property type="term" value="F:carotenoid dioxygenase activity"/>
    <property type="evidence" value="ECO:0007669"/>
    <property type="project" value="TreeGrafter"/>
</dbReference>
<keyword evidence="2 5" id="KW-0479">Metal-binding</keyword>
<dbReference type="GO" id="GO:0046872">
    <property type="term" value="F:metal ion binding"/>
    <property type="evidence" value="ECO:0007669"/>
    <property type="project" value="UniProtKB-KW"/>
</dbReference>
<evidence type="ECO:0000313" key="7">
    <source>
        <dbReference type="EMBL" id="RYB90147.1"/>
    </source>
</evidence>
<evidence type="ECO:0000256" key="2">
    <source>
        <dbReference type="ARBA" id="ARBA00022723"/>
    </source>
</evidence>
<dbReference type="AlphaFoldDB" id="A0A4Q2RN01"/>
<dbReference type="EMBL" id="SDWS01000005">
    <property type="protein sequence ID" value="RYB90147.1"/>
    <property type="molecule type" value="Genomic_DNA"/>
</dbReference>
<keyword evidence="4 5" id="KW-0408">Iron</keyword>
<comment type="cofactor">
    <cofactor evidence="5 6">
        <name>Fe(2+)</name>
        <dbReference type="ChEBI" id="CHEBI:29033"/>
    </cofactor>
    <text evidence="5 6">Binds 1 Fe(2+) ion per subunit.</text>
</comment>
<evidence type="ECO:0000256" key="1">
    <source>
        <dbReference type="ARBA" id="ARBA00006787"/>
    </source>
</evidence>
<proteinExistence type="inferred from homology"/>
<reference evidence="7 8" key="1">
    <citation type="submission" date="2019-01" db="EMBL/GenBank/DDBJ databases">
        <title>Novel species of Nocardioides.</title>
        <authorList>
            <person name="Liu Q."/>
            <person name="Xin Y.-H."/>
        </authorList>
    </citation>
    <scope>NUCLEOTIDE SEQUENCE [LARGE SCALE GENOMIC DNA]</scope>
    <source>
        <strain evidence="7 8">HLT3-15</strain>
    </source>
</reference>
<comment type="caution">
    <text evidence="7">The sequence shown here is derived from an EMBL/GenBank/DDBJ whole genome shotgun (WGS) entry which is preliminary data.</text>
</comment>
<gene>
    <name evidence="7" type="ORF">EUA06_12180</name>
</gene>